<name>A0ABP5DPT0_9PSEU</name>
<comment type="caution">
    <text evidence="1">The sequence shown here is derived from an EMBL/GenBank/DDBJ whole genome shotgun (WGS) entry which is preliminary data.</text>
</comment>
<sequence length="211" mass="22567">MTRHATRKAPAREYQAAHPGMTLTEAKRHLAHAKDAGVVLGDVPLAELGGTVLPPDATLRQRARAEAIWRPAEAGKPCRCTGACSHGAACATADDEADPDRCTGRLVHLDRYPGGLFSLTIWQDEYACDTCGDHALGNVELPGVPWGERAGDNGTVVYDGVRHPNFRDVDDEDGWDFEEGCPECGAEAGYPCTCGQPECGEGDPYDCVCAR</sequence>
<dbReference type="RefSeq" id="WP_344428951.1">
    <property type="nucleotide sequence ID" value="NZ_BAAANN010000038.1"/>
</dbReference>
<dbReference type="Proteomes" id="UP001501116">
    <property type="component" value="Unassembled WGS sequence"/>
</dbReference>
<reference evidence="2" key="1">
    <citation type="journal article" date="2019" name="Int. J. Syst. Evol. Microbiol.">
        <title>The Global Catalogue of Microorganisms (GCM) 10K type strain sequencing project: providing services to taxonomists for standard genome sequencing and annotation.</title>
        <authorList>
            <consortium name="The Broad Institute Genomics Platform"/>
            <consortium name="The Broad Institute Genome Sequencing Center for Infectious Disease"/>
            <person name="Wu L."/>
            <person name="Ma J."/>
        </authorList>
    </citation>
    <scope>NUCLEOTIDE SEQUENCE [LARGE SCALE GENOMIC DNA]</scope>
    <source>
        <strain evidence="2">JCM 14545</strain>
    </source>
</reference>
<proteinExistence type="predicted"/>
<keyword evidence="2" id="KW-1185">Reference proteome</keyword>
<protein>
    <submittedName>
        <fullName evidence="1">Uncharacterized protein</fullName>
    </submittedName>
</protein>
<dbReference type="EMBL" id="BAAANN010000038">
    <property type="protein sequence ID" value="GAA1982985.1"/>
    <property type="molecule type" value="Genomic_DNA"/>
</dbReference>
<evidence type="ECO:0000313" key="2">
    <source>
        <dbReference type="Proteomes" id="UP001501116"/>
    </source>
</evidence>
<evidence type="ECO:0000313" key="1">
    <source>
        <dbReference type="EMBL" id="GAA1982985.1"/>
    </source>
</evidence>
<organism evidence="1 2">
    <name type="scientific">Amycolatopsis minnesotensis</name>
    <dbReference type="NCBI Taxonomy" id="337894"/>
    <lineage>
        <taxon>Bacteria</taxon>
        <taxon>Bacillati</taxon>
        <taxon>Actinomycetota</taxon>
        <taxon>Actinomycetes</taxon>
        <taxon>Pseudonocardiales</taxon>
        <taxon>Pseudonocardiaceae</taxon>
        <taxon>Amycolatopsis</taxon>
    </lineage>
</organism>
<accession>A0ABP5DPT0</accession>
<gene>
    <name evidence="1" type="ORF">GCM10009754_70030</name>
</gene>